<reference evidence="1 2" key="1">
    <citation type="submission" date="2016-10" db="EMBL/GenBank/DDBJ databases">
        <authorList>
            <person name="de Groot N.N."/>
        </authorList>
    </citation>
    <scope>NUCLEOTIDE SEQUENCE [LARGE SCALE GENOMIC DNA]</scope>
    <source>
        <strain evidence="1 2">DSM 19886</strain>
    </source>
</reference>
<evidence type="ECO:0000313" key="1">
    <source>
        <dbReference type="EMBL" id="SDL82838.1"/>
    </source>
</evidence>
<dbReference type="AlphaFoldDB" id="A0A1G9N8M5"/>
<dbReference type="OrthoDB" id="9762853at2"/>
<sequence length="1121" mass="127086">MGKDCDHNDILLKRNGTDQNQRSITALDPNAVKLHDFSVEDWMAFAHAFAGEVNYFNTDTNTTDGENWQAFFIAKDKIKDLLSSARTNKDLDPHLTLFVCFLSLIEFSQNRLNNLTKRHLDFYYKEVLNLRHREAKPDKVHVLFELAKNASEVKVDKLTALDGGKDGLGNKRIYKTVEELIVNKAKVADLKNVFHEDGKGVKYSEIANSMDGLGEPFHDNAVKWWPFGHPTLETEKDVPNLPDAKLGFAIASPILVLKEGIRTITFTFDFETRLKKDFSKESFDEALEVILSGEKGWIPATINTNSSFLTDKKMLLTVELSAGADAIVPYNKEVLLENFNSNNPIARFLFTTEADGLGYQLYTILKNNKLKKISIDVQVQEMQELILENDLGRLDASKPFLPFGPQPVIWSKLYIGCQEALNKPWTKISIDLGWKDTPFYGEGIPNFVEHYKAYRYDYLTNLGKQTYTLTTDDSGDELDGGRIVKNDTDFKVDIETLNDKNWEPKIPENEGVLFEKNDESYRSLFVIEQPQESRMTATSKSSSSKKAKPTIFDEVKGYSKKTTEKIKGDINTLFGNTFLDFQKGIMGGTQLLFDNAIQQENFSSTAKKGFIRLSLRQSFFHELYPKIYAIALSKEEDKNALIPNQPYTPLVETLRIAYSASVSKHFDLDASSNSVKGNLADYLDESLELFHEHPFGQSEEHTYLKSKHDFLNDVGCVLVPDHDKGELYVALEGAAQLQQVTLLVQVLEGSENPEYEGVSTFQGNEKLEWAILSNDEWKPLNQDFILSNGTDNFLKSGIVSISIPKEATKNNNRLPGDFFWLKIRNEKKFDTVCQAVSINTQVTRAEFENNNNEVSHLATGLPAETIAKLVERIATLKGISQPHSSFGGVAKETDAKFYRRVSERLRHKQRAITICDYEHLILQYFPDIYKVNCLKHTLGNSSLSPGNVTVLVIPNIVDQNVFDSFKPRISKAKRNEIQVFVNKLNTLHVNALLENPLYQEVKVALKVKFYTGKDGNFYSKELQKDIAKFLAPWAYEETAEINFGITLHKSIIIFYIEKLGYVDYIKDFELLIATDRTDVNGTVVFESVNKVMPENAKTILTSVKPEQHKVEVIGIEECATM</sequence>
<keyword evidence="2" id="KW-1185">Reference proteome</keyword>
<gene>
    <name evidence="1" type="ORF">SAMN04488514_10377</name>
</gene>
<evidence type="ECO:0000313" key="2">
    <source>
        <dbReference type="Proteomes" id="UP000199440"/>
    </source>
</evidence>
<dbReference type="RefSeq" id="WP_089887350.1">
    <property type="nucleotide sequence ID" value="NZ_FNGV01000003.1"/>
</dbReference>
<name>A0A1G9N8M5_9FLAO</name>
<dbReference type="EMBL" id="FNGV01000003">
    <property type="protein sequence ID" value="SDL82838.1"/>
    <property type="molecule type" value="Genomic_DNA"/>
</dbReference>
<protein>
    <submittedName>
        <fullName evidence="1">Baseplate J-like protein</fullName>
    </submittedName>
</protein>
<organism evidence="1 2">
    <name type="scientific">Kriegella aquimaris</name>
    <dbReference type="NCBI Taxonomy" id="192904"/>
    <lineage>
        <taxon>Bacteria</taxon>
        <taxon>Pseudomonadati</taxon>
        <taxon>Bacteroidota</taxon>
        <taxon>Flavobacteriia</taxon>
        <taxon>Flavobacteriales</taxon>
        <taxon>Flavobacteriaceae</taxon>
        <taxon>Kriegella</taxon>
    </lineage>
</organism>
<dbReference type="Proteomes" id="UP000199440">
    <property type="component" value="Unassembled WGS sequence"/>
</dbReference>
<dbReference type="STRING" id="192904.SAMN04488514_10377"/>
<accession>A0A1G9N8M5</accession>
<proteinExistence type="predicted"/>